<dbReference type="RefSeq" id="WP_407047857.1">
    <property type="nucleotide sequence ID" value="NZ_CP158568.1"/>
</dbReference>
<reference evidence="1" key="1">
    <citation type="submission" date="2024-06" db="EMBL/GenBank/DDBJ databases">
        <title>Methylostella associata gen. nov., sp. nov., a novel Ancalomicrobiaceae-affiliated facultatively methylotrophic bacteria that feed on methanotrophs of the genus Methylococcus.</title>
        <authorList>
            <person name="Saltykova V."/>
            <person name="Danilova O.V."/>
            <person name="Oshkin I.Y."/>
            <person name="Belova S.E."/>
            <person name="Pimenov N.V."/>
            <person name="Dedysh S.N."/>
        </authorList>
    </citation>
    <scope>NUCLEOTIDE SEQUENCE</scope>
    <source>
        <strain evidence="1">S20</strain>
    </source>
</reference>
<accession>A0AAU7X5R9</accession>
<organism evidence="1">
    <name type="scientific">Methyloraptor flagellatus</name>
    <dbReference type="NCBI Taxonomy" id="3162530"/>
    <lineage>
        <taxon>Bacteria</taxon>
        <taxon>Pseudomonadati</taxon>
        <taxon>Pseudomonadota</taxon>
        <taxon>Alphaproteobacteria</taxon>
        <taxon>Hyphomicrobiales</taxon>
        <taxon>Ancalomicrobiaceae</taxon>
        <taxon>Methyloraptor</taxon>
    </lineage>
</organism>
<gene>
    <name evidence="1" type="ORF">ABS361_11525</name>
</gene>
<name>A0AAU7X5R9_9HYPH</name>
<evidence type="ECO:0000313" key="1">
    <source>
        <dbReference type="EMBL" id="XBY42756.1"/>
    </source>
</evidence>
<dbReference type="EMBL" id="CP158568">
    <property type="protein sequence ID" value="XBY42756.1"/>
    <property type="molecule type" value="Genomic_DNA"/>
</dbReference>
<dbReference type="KEGG" id="mflg:ABS361_11525"/>
<dbReference type="AlphaFoldDB" id="A0AAU7X5R9"/>
<proteinExistence type="predicted"/>
<sequence length="67" mass="7173">MRGNAEAGRTVSHPLAGSELEFSIAEMRALLARTRPASDAEALRALRHAFPAATLEQRVAAMSGRAR</sequence>
<protein>
    <submittedName>
        <fullName evidence="1">Uncharacterized protein</fullName>
    </submittedName>
</protein>